<evidence type="ECO:0000313" key="1">
    <source>
        <dbReference type="EMBL" id="EWM23987.1"/>
    </source>
</evidence>
<organism evidence="1 2">
    <name type="scientific">Nannochloropsis gaditana</name>
    <dbReference type="NCBI Taxonomy" id="72520"/>
    <lineage>
        <taxon>Eukaryota</taxon>
        <taxon>Sar</taxon>
        <taxon>Stramenopiles</taxon>
        <taxon>Ochrophyta</taxon>
        <taxon>Eustigmatophyceae</taxon>
        <taxon>Eustigmatales</taxon>
        <taxon>Monodopsidaceae</taxon>
        <taxon>Nannochloropsis</taxon>
    </lineage>
</organism>
<comment type="caution">
    <text evidence="1">The sequence shown here is derived from an EMBL/GenBank/DDBJ whole genome shotgun (WGS) entry which is preliminary data.</text>
</comment>
<dbReference type="Proteomes" id="UP000019335">
    <property type="component" value="Chromosome 15"/>
</dbReference>
<accession>W7TCP0</accession>
<dbReference type="EMBL" id="AZIL01001411">
    <property type="protein sequence ID" value="EWM23987.1"/>
    <property type="molecule type" value="Genomic_DNA"/>
</dbReference>
<evidence type="ECO:0000313" key="2">
    <source>
        <dbReference type="Proteomes" id="UP000019335"/>
    </source>
</evidence>
<dbReference type="AlphaFoldDB" id="W7TCP0"/>
<name>W7TCP0_9STRA</name>
<proteinExistence type="predicted"/>
<gene>
    <name evidence="1" type="ORF">Naga_100027g38</name>
</gene>
<keyword evidence="2" id="KW-1185">Reference proteome</keyword>
<protein>
    <submittedName>
        <fullName evidence="1">Uncharacterized protein</fullName>
    </submittedName>
</protein>
<reference evidence="1 2" key="1">
    <citation type="journal article" date="2014" name="Mol. Plant">
        <title>Chromosome Scale Genome Assembly and Transcriptome Profiling of Nannochloropsis gaditana in Nitrogen Depletion.</title>
        <authorList>
            <person name="Corteggiani Carpinelli E."/>
            <person name="Telatin A."/>
            <person name="Vitulo N."/>
            <person name="Forcato C."/>
            <person name="D'Angelo M."/>
            <person name="Schiavon R."/>
            <person name="Vezzi A."/>
            <person name="Giacometti G.M."/>
            <person name="Morosinotto T."/>
            <person name="Valle G."/>
        </authorList>
    </citation>
    <scope>NUCLEOTIDE SEQUENCE [LARGE SCALE GENOMIC DNA]</scope>
    <source>
        <strain evidence="1 2">B-31</strain>
    </source>
</reference>
<sequence>MNKRVEALAHAFKPSLVDVHEELLSKTDHILEVAKSRGWGIFGSQGTEKDLCLYEAAQYEAQAKELRAAIALLSSTSNNDSMAGAKSKKLIPTSETVLENGDLKLTATEQRQEEVDTPITNVTAQSSTNIILKQIKRFLFKRIIDGDLEDAHRTAERIEVLAKCLKTQSELDLAHWKTGGGYVKPEEVQLLYLVRQIIICEGEKERFHDKHPNLNRHNESELQGESVDISKRLLRYKSLFHIQTGSWFTVYDNDYQVAADPHFPESRANPFHVQCFFDGTIREEDLQRNSIRERIQEAENKRRPLFSGLRSVTWGSKFTSSRSMDGDDSVFSLQGFWSQMTSSFFFLGQMFIPSSFFRSIKKLEVDLSRTEGKSSDLQV</sequence>